<dbReference type="EMBL" id="JAWDEY010000019">
    <property type="protein sequence ID" value="KAK6588938.1"/>
    <property type="molecule type" value="Genomic_DNA"/>
</dbReference>
<sequence>MKSPFEPQLKVYEINTPVGRWIKISKLDSFSCLGNSVENIIKSFNSCSDSKNDISIDDSVDAKELGNQNKVEYLYIGSIGSVSTTEPQNIQGGTEKEIFSAYGLVGVWRYDKGITKCLFITEAEFVTEIGYCERIYKINKVEFVDLETNIKDISSDIGRKEFKEISNNELDCSFSDKIESVNLAESMILSIFDRGGFYFSTCSKIDVTKSVRQSIISGKGDLPEERFCWNYNFLLPLYEGGSTTSKWASPIISGFVGSSRFTFGDLNDKVEGLEDVNNFTEINFMLISRRDFRRQGVRYLCRGANSDGNVSNSVETEQIVIVRKQRSTKVLSYLQYRGSIPFIWKQSPNLEKTPPIEIYSNKEFQQKIVNRHFRELSKKYCNQLNAAENNDSLVLDNKYQSMNSSSGVIVANLIDKKRHELVLGTEFEKYLSNLDVNDVCGNDFKVLGDGYSNDVSKNGKINNDVRFCWFDFHSECSKMRWENLRFLINNLVNIGLDDIGFTSLEIQLNFQEYDYSPIYGIIQGNYNNDSQDEFKLVVNSIQNGICRTNCIDCLDRTNVVQSVLGRRVLLNILRQMNDIDIPQISETTSVFQAIPGRDSFNEFYFRQIWSDNADALSKLYSGTPAQKTDFTRYGRRTRKGVVMDSIYSIVRFLLNSLIDGYTQDAYFVFTSQCSYPNSDLGIKRNMHDKLIVNRHKYLSSPIVFAIGQYFTLVALLIFLPLFQVIVSYSQMIGGSAICFIKDFIYIPSKFLFYLLNGKSGYEYSNSILDIFSENYFFQNNECFIYPIGSLIATIIVFIIGLVQFVKYKGSKVATKTFIDDTNSNIWEKGNQ</sequence>
<dbReference type="GO" id="GO:0046856">
    <property type="term" value="P:phosphatidylinositol dephosphorylation"/>
    <property type="evidence" value="ECO:0007669"/>
    <property type="project" value="TreeGrafter"/>
</dbReference>
<reference evidence="3 4" key="1">
    <citation type="submission" date="2023-10" db="EMBL/GenBank/DDBJ databases">
        <title>Comparative genomics analysis reveals potential genetic determinants of host preference in Cryptosporidium xiaoi.</title>
        <authorList>
            <person name="Xiao L."/>
            <person name="Li J."/>
        </authorList>
    </citation>
    <scope>NUCLEOTIDE SEQUENCE [LARGE SCALE GENOMIC DNA]</scope>
    <source>
        <strain evidence="3 4">52996</strain>
    </source>
</reference>
<keyword evidence="1" id="KW-0472">Membrane</keyword>
<name>A0AAV9XW10_9CRYT</name>
<proteinExistence type="predicted"/>
<keyword evidence="1" id="KW-0812">Transmembrane</keyword>
<dbReference type="PROSITE" id="PS50275">
    <property type="entry name" value="SAC"/>
    <property type="match status" value="1"/>
</dbReference>
<accession>A0AAV9XW10</accession>
<dbReference type="Pfam" id="PF02383">
    <property type="entry name" value="Syja_N"/>
    <property type="match status" value="1"/>
</dbReference>
<dbReference type="Proteomes" id="UP001311799">
    <property type="component" value="Unassembled WGS sequence"/>
</dbReference>
<gene>
    <name evidence="3" type="ORF">RS030_273686</name>
</gene>
<feature type="transmembrane region" description="Helical" evidence="1">
    <location>
        <begin position="702"/>
        <end position="722"/>
    </location>
</feature>
<keyword evidence="1" id="KW-1133">Transmembrane helix</keyword>
<dbReference type="InterPro" id="IPR002013">
    <property type="entry name" value="SAC_dom"/>
</dbReference>
<feature type="transmembrane region" description="Helical" evidence="1">
    <location>
        <begin position="783"/>
        <end position="805"/>
    </location>
</feature>
<dbReference type="GO" id="GO:0005783">
    <property type="term" value="C:endoplasmic reticulum"/>
    <property type="evidence" value="ECO:0007669"/>
    <property type="project" value="TreeGrafter"/>
</dbReference>
<feature type="transmembrane region" description="Helical" evidence="1">
    <location>
        <begin position="734"/>
        <end position="755"/>
    </location>
</feature>
<evidence type="ECO:0000256" key="1">
    <source>
        <dbReference type="SAM" id="Phobius"/>
    </source>
</evidence>
<protein>
    <submittedName>
        <fullName evidence="3">Sac1p family</fullName>
    </submittedName>
</protein>
<organism evidence="3 4">
    <name type="scientific">Cryptosporidium xiaoi</name>
    <dbReference type="NCBI Taxonomy" id="659607"/>
    <lineage>
        <taxon>Eukaryota</taxon>
        <taxon>Sar</taxon>
        <taxon>Alveolata</taxon>
        <taxon>Apicomplexa</taxon>
        <taxon>Conoidasida</taxon>
        <taxon>Coccidia</taxon>
        <taxon>Eucoccidiorida</taxon>
        <taxon>Eimeriorina</taxon>
        <taxon>Cryptosporidiidae</taxon>
        <taxon>Cryptosporidium</taxon>
    </lineage>
</organism>
<evidence type="ECO:0000313" key="4">
    <source>
        <dbReference type="Proteomes" id="UP001311799"/>
    </source>
</evidence>
<feature type="domain" description="SAC" evidence="2">
    <location>
        <begin position="188"/>
        <end position="622"/>
    </location>
</feature>
<dbReference type="GO" id="GO:0043812">
    <property type="term" value="F:phosphatidylinositol-4-phosphate phosphatase activity"/>
    <property type="evidence" value="ECO:0007669"/>
    <property type="project" value="TreeGrafter"/>
</dbReference>
<comment type="caution">
    <text evidence="3">The sequence shown here is derived from an EMBL/GenBank/DDBJ whole genome shotgun (WGS) entry which is preliminary data.</text>
</comment>
<dbReference type="AlphaFoldDB" id="A0AAV9XW10"/>
<evidence type="ECO:0000313" key="3">
    <source>
        <dbReference type="EMBL" id="KAK6588938.1"/>
    </source>
</evidence>
<keyword evidence="4" id="KW-1185">Reference proteome</keyword>
<dbReference type="PANTHER" id="PTHR45662">
    <property type="entry name" value="PHOSPHATIDYLINOSITIDE PHOSPHATASE SAC1"/>
    <property type="match status" value="1"/>
</dbReference>
<dbReference type="PANTHER" id="PTHR45662:SF2">
    <property type="entry name" value="PHOSPHATIDYLINOSITOL-3-PHOSPHATASE SAC1"/>
    <property type="match status" value="1"/>
</dbReference>
<evidence type="ECO:0000259" key="2">
    <source>
        <dbReference type="PROSITE" id="PS50275"/>
    </source>
</evidence>